<dbReference type="AlphaFoldDB" id="K4GPU7"/>
<feature type="region of interest" description="Disordered" evidence="1">
    <location>
        <begin position="1"/>
        <end position="58"/>
    </location>
</feature>
<gene>
    <name evidence="2" type="primary">MLL</name>
</gene>
<dbReference type="EMBL" id="JQ236906">
    <property type="protein sequence ID" value="AFP45226.1"/>
    <property type="molecule type" value="Genomic_DNA"/>
</dbReference>
<feature type="compositionally biased region" description="Low complexity" evidence="1">
    <location>
        <begin position="44"/>
        <end position="58"/>
    </location>
</feature>
<evidence type="ECO:0000313" key="2">
    <source>
        <dbReference type="EMBL" id="AFP45226.1"/>
    </source>
</evidence>
<sequence>SRSATGGTTTAASSRKRKRQVFSPIRSEPRSPSHSMRTRSGRLSTSDLSTLPPSSSVSSSITITAVKKTTSEIQSSSALFPSTRGCKGKVIVSEDAATSSFAKKPAGRKKLTAADPAADVPAVVLVDSAIIKTKL</sequence>
<feature type="non-terminal residue" evidence="2">
    <location>
        <position position="1"/>
    </location>
</feature>
<feature type="non-terminal residue" evidence="2">
    <location>
        <position position="135"/>
    </location>
</feature>
<reference evidence="2" key="1">
    <citation type="journal article" date="2012" name="Biol. Lett.">
        <title>Resolving the phylogeny of lizards and snakes (Squamata) with extensive sampling of genes and species.</title>
        <authorList>
            <person name="Wiens J.J."/>
            <person name="Hutter C.R."/>
            <person name="Mulcahy D.G."/>
            <person name="Noonan B.P."/>
            <person name="Townsend T.M."/>
            <person name="Sites J.W.Jr."/>
            <person name="Reeder T.W."/>
        </authorList>
    </citation>
    <scope>NUCLEOTIDE SEQUENCE</scope>
</reference>
<evidence type="ECO:0000256" key="1">
    <source>
        <dbReference type="SAM" id="MobiDB-lite"/>
    </source>
</evidence>
<feature type="compositionally biased region" description="Low complexity" evidence="1">
    <location>
        <begin position="1"/>
        <end position="13"/>
    </location>
</feature>
<proteinExistence type="predicted"/>
<organism evidence="2">
    <name type="scientific">Casarea dussumieri</name>
    <name type="common">Round Island keel-scaled boa</name>
    <dbReference type="NCBI Taxonomy" id="51857"/>
    <lineage>
        <taxon>Eukaryota</taxon>
        <taxon>Metazoa</taxon>
        <taxon>Chordata</taxon>
        <taxon>Craniata</taxon>
        <taxon>Vertebrata</taxon>
        <taxon>Euteleostomi</taxon>
        <taxon>Lepidosauria</taxon>
        <taxon>Squamata</taxon>
        <taxon>Bifurcata</taxon>
        <taxon>Unidentata</taxon>
        <taxon>Episquamata</taxon>
        <taxon>Toxicofera</taxon>
        <taxon>Serpentes</taxon>
        <taxon>Henophidia</taxon>
        <taxon>Bolyeridae</taxon>
        <taxon>Casarea</taxon>
    </lineage>
</organism>
<accession>K4GPU7</accession>
<protein>
    <submittedName>
        <fullName evidence="2">Myeloid/lymphoid or mixed-lineage leukemia</fullName>
    </submittedName>
</protein>
<name>K4GPU7_CASDU</name>